<evidence type="ECO:0000313" key="16">
    <source>
        <dbReference type="Proteomes" id="UP000007879"/>
    </source>
</evidence>
<dbReference type="CDD" id="cd07989">
    <property type="entry name" value="LPLAT_AGPAT-like"/>
    <property type="match status" value="1"/>
</dbReference>
<dbReference type="OrthoDB" id="193467at2759"/>
<dbReference type="PANTHER" id="PTHR12497:SF0">
    <property type="entry name" value="TAFAZZIN"/>
    <property type="match status" value="1"/>
</dbReference>
<evidence type="ECO:0000256" key="10">
    <source>
        <dbReference type="ARBA" id="ARBA00024323"/>
    </source>
</evidence>
<evidence type="ECO:0000259" key="14">
    <source>
        <dbReference type="SMART" id="SM00563"/>
    </source>
</evidence>
<keyword evidence="3" id="KW-0808">Transferase</keyword>
<dbReference type="KEGG" id="aqu:100632622"/>
<comment type="catalytic activity">
    <reaction evidence="12">
        <text>1,2-di-(9Z-octadecenoyl)-sn-glycero-3-phosphocholine + 1-hexadecanoyl-sn-glycero-3-phosphocholine = 1-hexadecanoyl-2-(9Z-octadecenoyl)-sn-glycero-3-phosphocholine + 1-(9Z-octadecenoyl)-sn-glycero-3-phosphocholine</text>
        <dbReference type="Rhea" id="RHEA:43816"/>
        <dbReference type="ChEBI" id="CHEBI:28610"/>
        <dbReference type="ChEBI" id="CHEBI:72998"/>
        <dbReference type="ChEBI" id="CHEBI:73001"/>
        <dbReference type="ChEBI" id="CHEBI:74669"/>
    </reaction>
    <physiologicalReaction direction="left-to-right" evidence="12">
        <dbReference type="Rhea" id="RHEA:43817"/>
    </physiologicalReaction>
    <physiologicalReaction direction="right-to-left" evidence="12">
        <dbReference type="Rhea" id="RHEA:43818"/>
    </physiologicalReaction>
</comment>
<dbReference type="GO" id="GO:0035965">
    <property type="term" value="P:cardiolipin acyl-chain remodeling"/>
    <property type="evidence" value="ECO:0007669"/>
    <property type="project" value="TreeGrafter"/>
</dbReference>
<evidence type="ECO:0000256" key="12">
    <source>
        <dbReference type="ARBA" id="ARBA00049543"/>
    </source>
</evidence>
<keyword evidence="4" id="KW-1000">Mitochondrion outer membrane</keyword>
<gene>
    <name evidence="15" type="primary">100632622</name>
</gene>
<dbReference type="SMART" id="SM00563">
    <property type="entry name" value="PlsC"/>
    <property type="match status" value="1"/>
</dbReference>
<dbReference type="EnsemblMetazoa" id="XM_019996304.1">
    <property type="protein sequence ID" value="XP_019851863.1"/>
    <property type="gene ID" value="LOC100632622"/>
</dbReference>
<evidence type="ECO:0000256" key="2">
    <source>
        <dbReference type="ARBA" id="ARBA00010524"/>
    </source>
</evidence>
<evidence type="ECO:0000256" key="5">
    <source>
        <dbReference type="ARBA" id="ARBA00022792"/>
    </source>
</evidence>
<dbReference type="EnsemblMetazoa" id="Aqu2.1.32114_001">
    <property type="protein sequence ID" value="Aqu2.1.32114_001"/>
    <property type="gene ID" value="Aqu2.1.32114"/>
</dbReference>
<organism evidence="15">
    <name type="scientific">Amphimedon queenslandica</name>
    <name type="common">Sponge</name>
    <dbReference type="NCBI Taxonomy" id="400682"/>
    <lineage>
        <taxon>Eukaryota</taxon>
        <taxon>Metazoa</taxon>
        <taxon>Porifera</taxon>
        <taxon>Demospongiae</taxon>
        <taxon>Heteroscleromorpha</taxon>
        <taxon>Haplosclerida</taxon>
        <taxon>Niphatidae</taxon>
        <taxon>Amphimedon</taxon>
    </lineage>
</organism>
<dbReference type="InterPro" id="IPR002123">
    <property type="entry name" value="Plipid/glycerol_acylTrfase"/>
</dbReference>
<reference evidence="16" key="1">
    <citation type="journal article" date="2010" name="Nature">
        <title>The Amphimedon queenslandica genome and the evolution of animal complexity.</title>
        <authorList>
            <person name="Srivastava M."/>
            <person name="Simakov O."/>
            <person name="Chapman J."/>
            <person name="Fahey B."/>
            <person name="Gauthier M.E."/>
            <person name="Mitros T."/>
            <person name="Richards G.S."/>
            <person name="Conaco C."/>
            <person name="Dacre M."/>
            <person name="Hellsten U."/>
            <person name="Larroux C."/>
            <person name="Putnam N.H."/>
            <person name="Stanke M."/>
            <person name="Adamska M."/>
            <person name="Darling A."/>
            <person name="Degnan S.M."/>
            <person name="Oakley T.H."/>
            <person name="Plachetzki D.C."/>
            <person name="Zhai Y."/>
            <person name="Adamski M."/>
            <person name="Calcino A."/>
            <person name="Cummins S.F."/>
            <person name="Goodstein D.M."/>
            <person name="Harris C."/>
            <person name="Jackson D.J."/>
            <person name="Leys S.P."/>
            <person name="Shu S."/>
            <person name="Woodcroft B.J."/>
            <person name="Vervoort M."/>
            <person name="Kosik K.S."/>
            <person name="Manning G."/>
            <person name="Degnan B.M."/>
            <person name="Rokhsar D.S."/>
        </authorList>
    </citation>
    <scope>NUCLEOTIDE SEQUENCE [LARGE SCALE GENOMIC DNA]</scope>
</reference>
<evidence type="ECO:0000256" key="3">
    <source>
        <dbReference type="ARBA" id="ARBA00022679"/>
    </source>
</evidence>
<evidence type="ECO:0000256" key="11">
    <source>
        <dbReference type="ARBA" id="ARBA00047906"/>
    </source>
</evidence>
<dbReference type="PRINTS" id="PR00979">
    <property type="entry name" value="TAFAZZIN"/>
</dbReference>
<keyword evidence="5" id="KW-0999">Mitochondrion inner membrane</keyword>
<comment type="similarity">
    <text evidence="2 13">Belongs to the taffazin family.</text>
</comment>
<comment type="catalytic activity">
    <reaction evidence="11">
        <text>1'-[1,2-diacyl-sn-glycero-3-phospho],3'-[1-acyl-sn-glycero-3-phospho]-glycerol + a 1,2-diacyl-sn-glycero-3-phosphocholine = a cardiolipin + a 1-acyl-sn-glycero-3-phosphocholine</text>
        <dbReference type="Rhea" id="RHEA:33731"/>
        <dbReference type="ChEBI" id="CHEBI:57643"/>
        <dbReference type="ChEBI" id="CHEBI:58168"/>
        <dbReference type="ChEBI" id="CHEBI:62237"/>
        <dbReference type="ChEBI" id="CHEBI:64743"/>
    </reaction>
    <physiologicalReaction direction="left-to-right" evidence="11">
        <dbReference type="Rhea" id="RHEA:33732"/>
    </physiologicalReaction>
    <physiologicalReaction direction="right-to-left" evidence="11">
        <dbReference type="Rhea" id="RHEA:33733"/>
    </physiologicalReaction>
</comment>
<sequence length="279" mass="31834">MASFSSTSSKISNKGSSLKDWPFPKTFGLKWRLRQLPFFMSGHALCKLYLRLQQVQTKNLNRLTKAILERPEGTPLVTVSNHSSCIDDPVIFAPLPMRCDLKMTTRKWTPAAKEICFTNKLFNAVLATGQIIPIVRGDGVYQKALNFCIDLLDDGHWVHLFPEGKVNISNTNMRLKWGVGRIIAEAKIAPIVLPIWHVGMEDLLPEKRPYMPRFFKRLTLFVGDPLDVSGLRSAHSENGVLLRKKVTDLMQEAMRDIKIQAEEIHKEWKCNLPIRTRTL</sequence>
<dbReference type="Proteomes" id="UP000007879">
    <property type="component" value="Unassembled WGS sequence"/>
</dbReference>
<dbReference type="Pfam" id="PF01553">
    <property type="entry name" value="Acyltransferase"/>
    <property type="match status" value="1"/>
</dbReference>
<evidence type="ECO:0000256" key="4">
    <source>
        <dbReference type="ARBA" id="ARBA00022787"/>
    </source>
</evidence>
<dbReference type="GO" id="GO:0047184">
    <property type="term" value="F:1-acylglycerophosphocholine O-acyltransferase activity"/>
    <property type="evidence" value="ECO:0007669"/>
    <property type="project" value="TreeGrafter"/>
</dbReference>
<feature type="domain" description="Phospholipid/glycerol acyltransferase" evidence="14">
    <location>
        <begin position="76"/>
        <end position="200"/>
    </location>
</feature>
<dbReference type="InterPro" id="IPR000872">
    <property type="entry name" value="Tafazzin"/>
</dbReference>
<proteinExistence type="inferred from homology"/>
<keyword evidence="16" id="KW-1185">Reference proteome</keyword>
<dbReference type="SUPFAM" id="SSF69593">
    <property type="entry name" value="Glycerol-3-phosphate (1)-acyltransferase"/>
    <property type="match status" value="1"/>
</dbReference>
<keyword evidence="8" id="KW-0472">Membrane</keyword>
<comment type="subcellular location">
    <subcellularLocation>
        <location evidence="1">Mitochondrion inner membrane</location>
        <topology evidence="1">Peripheral membrane protein</topology>
        <orientation evidence="1">Intermembrane side</orientation>
    </subcellularLocation>
    <subcellularLocation>
        <location evidence="10">Mitochondrion outer membrane</location>
        <topology evidence="10">Peripheral membrane protein</topology>
        <orientation evidence="10">Intermembrane side</orientation>
    </subcellularLocation>
</comment>
<dbReference type="GO" id="GO:0005741">
    <property type="term" value="C:mitochondrial outer membrane"/>
    <property type="evidence" value="ECO:0007669"/>
    <property type="project" value="UniProtKB-SubCell"/>
</dbReference>
<evidence type="ECO:0000256" key="13">
    <source>
        <dbReference type="RuleBase" id="RU365062"/>
    </source>
</evidence>
<protein>
    <recommendedName>
        <fullName evidence="13">Tafazzin family protein</fullName>
    </recommendedName>
</protein>
<keyword evidence="9" id="KW-0012">Acyltransferase</keyword>
<reference evidence="15" key="2">
    <citation type="submission" date="2017-05" db="UniProtKB">
        <authorList>
            <consortium name="EnsemblMetazoa"/>
        </authorList>
    </citation>
    <scope>IDENTIFICATION</scope>
</reference>
<dbReference type="InParanoid" id="A0A1X7UX70"/>
<dbReference type="PANTHER" id="PTHR12497">
    <property type="entry name" value="TAZ PROTEIN TAFAZZIN"/>
    <property type="match status" value="1"/>
</dbReference>
<keyword evidence="7" id="KW-0496">Mitochondrion</keyword>
<evidence type="ECO:0000256" key="9">
    <source>
        <dbReference type="ARBA" id="ARBA00023315"/>
    </source>
</evidence>
<evidence type="ECO:0000256" key="8">
    <source>
        <dbReference type="ARBA" id="ARBA00023136"/>
    </source>
</evidence>
<evidence type="ECO:0000256" key="6">
    <source>
        <dbReference type="ARBA" id="ARBA00023098"/>
    </source>
</evidence>
<evidence type="ECO:0000256" key="7">
    <source>
        <dbReference type="ARBA" id="ARBA00023128"/>
    </source>
</evidence>
<evidence type="ECO:0000256" key="1">
    <source>
        <dbReference type="ARBA" id="ARBA00004137"/>
    </source>
</evidence>
<dbReference type="AlphaFoldDB" id="A0A1X7UX70"/>
<evidence type="ECO:0000313" key="15">
    <source>
        <dbReference type="EnsemblMetazoa" id="Aqu2.1.32114_001"/>
    </source>
</evidence>
<dbReference type="GO" id="GO:0005743">
    <property type="term" value="C:mitochondrial inner membrane"/>
    <property type="evidence" value="ECO:0007669"/>
    <property type="project" value="UniProtKB-SubCell"/>
</dbReference>
<dbReference type="STRING" id="400682.A0A1X7UX70"/>
<keyword evidence="6" id="KW-0443">Lipid metabolism</keyword>
<accession>A0A1X7UX70</accession>
<dbReference type="GO" id="GO:0007007">
    <property type="term" value="P:inner mitochondrial membrane organization"/>
    <property type="evidence" value="ECO:0007669"/>
    <property type="project" value="TreeGrafter"/>
</dbReference>
<name>A0A1X7UX70_AMPQE</name>